<organism evidence="3 4">
    <name type="scientific">Terrilactibacillus laevilacticus</name>
    <dbReference type="NCBI Taxonomy" id="1380157"/>
    <lineage>
        <taxon>Bacteria</taxon>
        <taxon>Bacillati</taxon>
        <taxon>Bacillota</taxon>
        <taxon>Bacilli</taxon>
        <taxon>Bacillales</taxon>
        <taxon>Bacillaceae</taxon>
        <taxon>Terrilactibacillus</taxon>
    </lineage>
</organism>
<gene>
    <name evidence="3" type="ORF">ACFSTF_08910</name>
</gene>
<dbReference type="PANTHER" id="PTHR10587:SF128">
    <property type="entry name" value="POLYSACCHARIDE DEACETYLASE PDAB-RELATED"/>
    <property type="match status" value="1"/>
</dbReference>
<feature type="domain" description="NodB homology" evidence="2">
    <location>
        <begin position="56"/>
        <end position="235"/>
    </location>
</feature>
<evidence type="ECO:0000259" key="2">
    <source>
        <dbReference type="PROSITE" id="PS51677"/>
    </source>
</evidence>
<dbReference type="InterPro" id="IPR002509">
    <property type="entry name" value="NODB_dom"/>
</dbReference>
<dbReference type="Proteomes" id="UP001597458">
    <property type="component" value="Unassembled WGS sequence"/>
</dbReference>
<comment type="caution">
    <text evidence="3">The sequence shown here is derived from an EMBL/GenBank/DDBJ whole genome shotgun (WGS) entry which is preliminary data.</text>
</comment>
<keyword evidence="1" id="KW-1133">Transmembrane helix</keyword>
<keyword evidence="4" id="KW-1185">Reference proteome</keyword>
<keyword evidence="1" id="KW-0812">Transmembrane</keyword>
<name>A0ABW5PRC5_9BACI</name>
<accession>A0ABW5PRC5</accession>
<evidence type="ECO:0000313" key="4">
    <source>
        <dbReference type="Proteomes" id="UP001597458"/>
    </source>
</evidence>
<sequence>MRFIWVINGTKLRNTLFILIAAFFAALVAFIQNQEMSVFSTTEGPKALTSVNTNQPHVALTFDISWGDEQIKPILETLKQKNVKATFFVSGEWAERHPKIIESIKKDGHEIGSHGMNHTAYTKLEDGEIRKDLTLAESSIYKVSNQRTKLMRPPYGKIDRNVLKIASTLDQQVILWSVNPHDDTNPGYQKIAAYTINHTEKGDIIRLHASDSAKQTYRALPYIIDNIQKKGLSFTTLSDLISDTKVKTKSLN</sequence>
<dbReference type="EMBL" id="JBHUMR010000010">
    <property type="protein sequence ID" value="MFD2617421.1"/>
    <property type="molecule type" value="Genomic_DNA"/>
</dbReference>
<dbReference type="SUPFAM" id="SSF88713">
    <property type="entry name" value="Glycoside hydrolase/deacetylase"/>
    <property type="match status" value="1"/>
</dbReference>
<dbReference type="InterPro" id="IPR050248">
    <property type="entry name" value="Polysacc_deacetylase_ArnD"/>
</dbReference>
<dbReference type="InterPro" id="IPR011330">
    <property type="entry name" value="Glyco_hydro/deAcase_b/a-brl"/>
</dbReference>
<proteinExistence type="predicted"/>
<protein>
    <submittedName>
        <fullName evidence="3">Polysaccharide deacetylase family protein</fullName>
    </submittedName>
</protein>
<dbReference type="PANTHER" id="PTHR10587">
    <property type="entry name" value="GLYCOSYL TRANSFERASE-RELATED"/>
    <property type="match status" value="1"/>
</dbReference>
<dbReference type="Pfam" id="PF01522">
    <property type="entry name" value="Polysacc_deac_1"/>
    <property type="match status" value="1"/>
</dbReference>
<dbReference type="RefSeq" id="WP_141191439.1">
    <property type="nucleotide sequence ID" value="NZ_JBHUMR010000010.1"/>
</dbReference>
<feature type="transmembrane region" description="Helical" evidence="1">
    <location>
        <begin position="12"/>
        <end position="31"/>
    </location>
</feature>
<dbReference type="Gene3D" id="3.20.20.370">
    <property type="entry name" value="Glycoside hydrolase/deacetylase"/>
    <property type="match status" value="1"/>
</dbReference>
<keyword evidence="1" id="KW-0472">Membrane</keyword>
<reference evidence="4" key="1">
    <citation type="journal article" date="2019" name="Int. J. Syst. Evol. Microbiol.">
        <title>The Global Catalogue of Microorganisms (GCM) 10K type strain sequencing project: providing services to taxonomists for standard genome sequencing and annotation.</title>
        <authorList>
            <consortium name="The Broad Institute Genomics Platform"/>
            <consortium name="The Broad Institute Genome Sequencing Center for Infectious Disease"/>
            <person name="Wu L."/>
            <person name="Ma J."/>
        </authorList>
    </citation>
    <scope>NUCLEOTIDE SEQUENCE [LARGE SCALE GENOMIC DNA]</scope>
    <source>
        <strain evidence="4">TISTR 2241</strain>
    </source>
</reference>
<evidence type="ECO:0000313" key="3">
    <source>
        <dbReference type="EMBL" id="MFD2617421.1"/>
    </source>
</evidence>
<dbReference type="PROSITE" id="PS51677">
    <property type="entry name" value="NODB"/>
    <property type="match status" value="1"/>
</dbReference>
<evidence type="ECO:0000256" key="1">
    <source>
        <dbReference type="SAM" id="Phobius"/>
    </source>
</evidence>